<name>A0A7Y9PGE6_9BACT</name>
<evidence type="ECO:0000256" key="9">
    <source>
        <dbReference type="ARBA" id="ARBA00047481"/>
    </source>
</evidence>
<dbReference type="InterPro" id="IPR015424">
    <property type="entry name" value="PyrdxlP-dep_Trfase"/>
</dbReference>
<dbReference type="AlphaFoldDB" id="A0A7Y9PGE6"/>
<keyword evidence="12" id="KW-1185">Reference proteome</keyword>
<comment type="catalytic activity">
    <reaction evidence="9">
        <text>L-histidinol phosphate + 2-oxoglutarate = 3-(imidazol-4-yl)-2-oxopropyl phosphate + L-glutamate</text>
        <dbReference type="Rhea" id="RHEA:23744"/>
        <dbReference type="ChEBI" id="CHEBI:16810"/>
        <dbReference type="ChEBI" id="CHEBI:29985"/>
        <dbReference type="ChEBI" id="CHEBI:57766"/>
        <dbReference type="ChEBI" id="CHEBI:57980"/>
        <dbReference type="EC" id="2.6.1.9"/>
    </reaction>
</comment>
<dbReference type="InterPro" id="IPR015421">
    <property type="entry name" value="PyrdxlP-dep_Trfase_major"/>
</dbReference>
<dbReference type="Gene3D" id="3.40.640.10">
    <property type="entry name" value="Type I PLP-dependent aspartate aminotransferase-like (Major domain)"/>
    <property type="match status" value="1"/>
</dbReference>
<dbReference type="GO" id="GO:0004400">
    <property type="term" value="F:histidinol-phosphate transaminase activity"/>
    <property type="evidence" value="ECO:0007669"/>
    <property type="project" value="UniProtKB-EC"/>
</dbReference>
<gene>
    <name evidence="11" type="ORF">HDF17_001531</name>
</gene>
<evidence type="ECO:0000256" key="8">
    <source>
        <dbReference type="ARBA" id="ARBA00022898"/>
    </source>
</evidence>
<evidence type="ECO:0000259" key="10">
    <source>
        <dbReference type="Pfam" id="PF00155"/>
    </source>
</evidence>
<keyword evidence="6 11" id="KW-0032">Aminotransferase</keyword>
<protein>
    <recommendedName>
        <fullName evidence="5">histidinol-phosphate transaminase</fullName>
        <ecNumber evidence="5">2.6.1.9</ecNumber>
    </recommendedName>
</protein>
<evidence type="ECO:0000256" key="7">
    <source>
        <dbReference type="ARBA" id="ARBA00022679"/>
    </source>
</evidence>
<dbReference type="EMBL" id="JACCCW010000001">
    <property type="protein sequence ID" value="NYF79244.1"/>
    <property type="molecule type" value="Genomic_DNA"/>
</dbReference>
<dbReference type="InterPro" id="IPR015422">
    <property type="entry name" value="PyrdxlP-dep_Trfase_small"/>
</dbReference>
<dbReference type="GO" id="GO:0000105">
    <property type="term" value="P:L-histidine biosynthetic process"/>
    <property type="evidence" value="ECO:0007669"/>
    <property type="project" value="InterPro"/>
</dbReference>
<evidence type="ECO:0000256" key="6">
    <source>
        <dbReference type="ARBA" id="ARBA00022576"/>
    </source>
</evidence>
<dbReference type="SUPFAM" id="SSF53383">
    <property type="entry name" value="PLP-dependent transferases"/>
    <property type="match status" value="1"/>
</dbReference>
<comment type="subunit">
    <text evidence="4">Homodimer.</text>
</comment>
<dbReference type="Gene3D" id="3.90.1150.10">
    <property type="entry name" value="Aspartate Aminotransferase, domain 1"/>
    <property type="match status" value="1"/>
</dbReference>
<comment type="similarity">
    <text evidence="3">Belongs to the class-II pyridoxal-phosphate-dependent aminotransferase family. Histidinol-phosphate aminotransferase subfamily.</text>
</comment>
<dbReference type="Pfam" id="PF00155">
    <property type="entry name" value="Aminotran_1_2"/>
    <property type="match status" value="1"/>
</dbReference>
<comment type="pathway">
    <text evidence="2">Amino-acid biosynthesis; L-histidine biosynthesis; L-histidine from 5-phospho-alpha-D-ribose 1-diphosphate: step 7/9.</text>
</comment>
<reference evidence="11 12" key="1">
    <citation type="submission" date="2020-07" db="EMBL/GenBank/DDBJ databases">
        <title>Genomic Encyclopedia of Type Strains, Phase IV (KMG-V): Genome sequencing to study the core and pangenomes of soil and plant-associated prokaryotes.</title>
        <authorList>
            <person name="Whitman W."/>
        </authorList>
    </citation>
    <scope>NUCLEOTIDE SEQUENCE [LARGE SCALE GENOMIC DNA]</scope>
    <source>
        <strain evidence="11 12">X4EP2</strain>
    </source>
</reference>
<comment type="cofactor">
    <cofactor evidence="1">
        <name>pyridoxal 5'-phosphate</name>
        <dbReference type="ChEBI" id="CHEBI:597326"/>
    </cofactor>
</comment>
<evidence type="ECO:0000256" key="1">
    <source>
        <dbReference type="ARBA" id="ARBA00001933"/>
    </source>
</evidence>
<proteinExistence type="inferred from homology"/>
<evidence type="ECO:0000256" key="4">
    <source>
        <dbReference type="ARBA" id="ARBA00011738"/>
    </source>
</evidence>
<organism evidence="11 12">
    <name type="scientific">Granulicella arctica</name>
    <dbReference type="NCBI Taxonomy" id="940613"/>
    <lineage>
        <taxon>Bacteria</taxon>
        <taxon>Pseudomonadati</taxon>
        <taxon>Acidobacteriota</taxon>
        <taxon>Terriglobia</taxon>
        <taxon>Terriglobales</taxon>
        <taxon>Acidobacteriaceae</taxon>
        <taxon>Granulicella</taxon>
    </lineage>
</organism>
<dbReference type="InterPro" id="IPR050106">
    <property type="entry name" value="HistidinolP_aminotransfase"/>
</dbReference>
<feature type="domain" description="Aminotransferase class I/classII large" evidence="10">
    <location>
        <begin position="33"/>
        <end position="343"/>
    </location>
</feature>
<dbReference type="CDD" id="cd00609">
    <property type="entry name" value="AAT_like"/>
    <property type="match status" value="1"/>
</dbReference>
<accession>A0A7Y9PGE6</accession>
<evidence type="ECO:0000313" key="12">
    <source>
        <dbReference type="Proteomes" id="UP000589520"/>
    </source>
</evidence>
<dbReference type="EC" id="2.6.1.9" evidence="5"/>
<dbReference type="Proteomes" id="UP000589520">
    <property type="component" value="Unassembled WGS sequence"/>
</dbReference>
<keyword evidence="8" id="KW-0663">Pyridoxal phosphate</keyword>
<comment type="caution">
    <text evidence="11">The sequence shown here is derived from an EMBL/GenBank/DDBJ whole genome shotgun (WGS) entry which is preliminary data.</text>
</comment>
<evidence type="ECO:0000256" key="5">
    <source>
        <dbReference type="ARBA" id="ARBA00012748"/>
    </source>
</evidence>
<dbReference type="RefSeq" id="WP_179489343.1">
    <property type="nucleotide sequence ID" value="NZ_JACCCW010000001.1"/>
</dbReference>
<dbReference type="InterPro" id="IPR004839">
    <property type="entry name" value="Aminotransferase_I/II_large"/>
</dbReference>
<dbReference type="NCBIfam" id="TIGR01141">
    <property type="entry name" value="hisC"/>
    <property type="match status" value="1"/>
</dbReference>
<evidence type="ECO:0000256" key="3">
    <source>
        <dbReference type="ARBA" id="ARBA00007970"/>
    </source>
</evidence>
<dbReference type="GO" id="GO:0030170">
    <property type="term" value="F:pyridoxal phosphate binding"/>
    <property type="evidence" value="ECO:0007669"/>
    <property type="project" value="InterPro"/>
</dbReference>
<dbReference type="PANTHER" id="PTHR43643:SF3">
    <property type="entry name" value="HISTIDINOL-PHOSPHATE AMINOTRANSFERASE"/>
    <property type="match status" value="1"/>
</dbReference>
<evidence type="ECO:0000313" key="11">
    <source>
        <dbReference type="EMBL" id="NYF79244.1"/>
    </source>
</evidence>
<dbReference type="PANTHER" id="PTHR43643">
    <property type="entry name" value="HISTIDINOL-PHOSPHATE AMINOTRANSFERASE 2"/>
    <property type="match status" value="1"/>
</dbReference>
<sequence length="363" mass="40231">MTTTTVVRTAVKPRRAVLAMPEYHPPLAAREALRLDFNENTFAPSPRVMEQLKQITPEGLTKYPEREPVERIAAQHFGIEADQVLLTNGVDEVIHLVCAAFLEPEDEALIATPTFFMYDVSISMMTSGLRKIQSDASLEFPYERFMAAINERTKLIIVASPNNPTGAIVSREHLLAIAAAAPQAVLMVDEAYFHFHGESTIEDIATIPNLLIARTFSKAYGLANLRIGMLAGNVELLKYVRKVCSPYNVNGVALDCLPVALADEDYLAWYTEQVRIGRERMMDGLRTMGVPFFPSHANFILMKIGPKHAELVKAMRKHGVLLRDRSADPGCDGFVRITIGVEEHVTLGLAALQTSLNEIGWKA</sequence>
<keyword evidence="7 11" id="KW-0808">Transferase</keyword>
<evidence type="ECO:0000256" key="2">
    <source>
        <dbReference type="ARBA" id="ARBA00005011"/>
    </source>
</evidence>
<dbReference type="InterPro" id="IPR005861">
    <property type="entry name" value="HisP_aminotrans"/>
</dbReference>